<reference evidence="1 2" key="1">
    <citation type="submission" date="2015-08" db="EMBL/GenBank/DDBJ databases">
        <authorList>
            <person name="Babu N.S."/>
            <person name="Beckwith C.J."/>
            <person name="Beseler K.G."/>
            <person name="Brison A."/>
            <person name="Carone J.V."/>
            <person name="Caskin T.P."/>
            <person name="Diamond M."/>
            <person name="Durham M.E."/>
            <person name="Foxe J.M."/>
            <person name="Go M."/>
            <person name="Henderson B.A."/>
            <person name="Jones I.B."/>
            <person name="McGettigan J.A."/>
            <person name="Micheletti S.J."/>
            <person name="Nasrallah M.E."/>
            <person name="Ortiz D."/>
            <person name="Piller C.R."/>
            <person name="Privatt S.R."/>
            <person name="Schneider S.L."/>
            <person name="Sharp S."/>
            <person name="Smith T.C."/>
            <person name="Stanton J.D."/>
            <person name="Ullery H.E."/>
            <person name="Wilson R.J."/>
            <person name="Serrano M.G."/>
            <person name="Buck G."/>
            <person name="Lee V."/>
            <person name="Wang Y."/>
            <person name="Carvalho R."/>
            <person name="Voegtly L."/>
            <person name="Shi R."/>
            <person name="Duckworth R."/>
            <person name="Johnson A."/>
            <person name="Loviza R."/>
            <person name="Walstead R."/>
            <person name="Shah Z."/>
            <person name="Kiflezghi M."/>
            <person name="Wade K."/>
            <person name="Ball S.L."/>
            <person name="Bradley K.W."/>
            <person name="Asai D.J."/>
            <person name="Bowman C.A."/>
            <person name="Russell D.A."/>
            <person name="Pope W.H."/>
            <person name="Jacobs-Sera D."/>
            <person name="Hendrix R.W."/>
            <person name="Hatfull G.F."/>
        </authorList>
    </citation>
    <scope>NUCLEOTIDE SEQUENCE [LARGE SCALE GENOMIC DNA]</scope>
    <source>
        <strain evidence="1 2">DSM 27648</strain>
    </source>
</reference>
<gene>
    <name evidence="1" type="ORF">AKJ09_10640</name>
</gene>
<evidence type="ECO:0000313" key="1">
    <source>
        <dbReference type="EMBL" id="AKV03977.1"/>
    </source>
</evidence>
<proteinExistence type="predicted"/>
<dbReference type="STRING" id="1391654.AKJ09_10640"/>
<dbReference type="EMBL" id="CP012333">
    <property type="protein sequence ID" value="AKV03977.1"/>
    <property type="molecule type" value="Genomic_DNA"/>
</dbReference>
<keyword evidence="2" id="KW-1185">Reference proteome</keyword>
<dbReference type="KEGG" id="llu:AKJ09_10640"/>
<sequence>MVWAVSDQGAVLRREQGVWNVHATSLGRLTAIWGSSPTDLWVGGENTLFHGTGASPASLTFAPTPIPMGDVSVIWGMGASDVWATVTSPAGARLPSHVLHYAKADASSEPSWQDVTPAVDIDFEYLFGNAETGIWLIGSKDDPKLFARISNVFRRPPGAVEFEPIMAPPDGDEPAIPWNFGRLGRGAVISNTSVVLQGRTPSQEDGLITFGTSSNGGQTYDFRVEHDGLLESLFTYAIAAFAPNDLWTFGEMGQIRHWTGTEWVTAALSVTKYPVVSPFFDVWAMSSSDFWVVGDNVALHHDPSKQK</sequence>
<accession>A0A0K1QE82</accession>
<protein>
    <submittedName>
        <fullName evidence="1">Uncharacterized protein</fullName>
    </submittedName>
</protein>
<evidence type="ECO:0000313" key="2">
    <source>
        <dbReference type="Proteomes" id="UP000064967"/>
    </source>
</evidence>
<dbReference type="AlphaFoldDB" id="A0A0K1QE82"/>
<organism evidence="1 2">
    <name type="scientific">Labilithrix luteola</name>
    <dbReference type="NCBI Taxonomy" id="1391654"/>
    <lineage>
        <taxon>Bacteria</taxon>
        <taxon>Pseudomonadati</taxon>
        <taxon>Myxococcota</taxon>
        <taxon>Polyangia</taxon>
        <taxon>Polyangiales</taxon>
        <taxon>Labilitrichaceae</taxon>
        <taxon>Labilithrix</taxon>
    </lineage>
</organism>
<name>A0A0K1QE82_9BACT</name>
<dbReference type="Proteomes" id="UP000064967">
    <property type="component" value="Chromosome"/>
</dbReference>